<evidence type="ECO:0000256" key="2">
    <source>
        <dbReference type="ARBA" id="ARBA00007664"/>
    </source>
</evidence>
<comment type="similarity">
    <text evidence="2">Belongs to the peptidase S1 family.</text>
</comment>
<protein>
    <recommendedName>
        <fullName evidence="8">Peptidase S1 domain-containing protein</fullName>
    </recommendedName>
</protein>
<comment type="subcellular location">
    <subcellularLocation>
        <location evidence="1">Secreted</location>
        <location evidence="1">Extracellular space</location>
    </subcellularLocation>
</comment>
<dbReference type="Pfam" id="PF00089">
    <property type="entry name" value="Trypsin"/>
    <property type="match status" value="1"/>
</dbReference>
<dbReference type="AlphaFoldDB" id="A0A8K0GHN7"/>
<sequence length="293" mass="33273">MKNLYLVFIFKLSLNNIWGEIQITKIENRSLPKEVSTEAVLLHPSNSQRIIGGYPVNIEQYPFVAFFMIILPGLGWNFRGGATIVGEYWGMTAAHCVQQIPDSYIKDKKAFLCGNTSHWKKGCNRHYIVRTYVHEKHKNSLGNEEYDYDIALVRIKNPFNGKFEKPIKWANSNDEYPDNAAVTVLGWGSTRRNAATHSDVLHAVTIRLVNHNVCKKKYRTGEVTNSMVCAIEKGKDACMYDSGGPLIRNNILIGIVSWGPEDCATDHLPGVYTKVSFFSDWLRRKMNNNPRSA</sequence>
<evidence type="ECO:0000256" key="7">
    <source>
        <dbReference type="SAM" id="SignalP"/>
    </source>
</evidence>
<dbReference type="InterPro" id="IPR018114">
    <property type="entry name" value="TRYPSIN_HIS"/>
</dbReference>
<accession>A0A8K0GHN7</accession>
<dbReference type="CDD" id="cd00190">
    <property type="entry name" value="Tryp_SPc"/>
    <property type="match status" value="1"/>
</dbReference>
<feature type="signal peptide" evidence="7">
    <location>
        <begin position="1"/>
        <end position="19"/>
    </location>
</feature>
<evidence type="ECO:0000256" key="4">
    <source>
        <dbReference type="ARBA" id="ARBA00022801"/>
    </source>
</evidence>
<dbReference type="PRINTS" id="PR00722">
    <property type="entry name" value="CHYMOTRYPSIN"/>
</dbReference>
<dbReference type="InterPro" id="IPR050430">
    <property type="entry name" value="Peptidase_S1"/>
</dbReference>
<dbReference type="PROSITE" id="PS00134">
    <property type="entry name" value="TRYPSIN_HIS"/>
    <property type="match status" value="1"/>
</dbReference>
<dbReference type="InterPro" id="IPR001314">
    <property type="entry name" value="Peptidase_S1A"/>
</dbReference>
<organism evidence="9 10">
    <name type="scientific">Ignelater luminosus</name>
    <name type="common">Cucubano</name>
    <name type="synonym">Pyrophorus luminosus</name>
    <dbReference type="NCBI Taxonomy" id="2038154"/>
    <lineage>
        <taxon>Eukaryota</taxon>
        <taxon>Metazoa</taxon>
        <taxon>Ecdysozoa</taxon>
        <taxon>Arthropoda</taxon>
        <taxon>Hexapoda</taxon>
        <taxon>Insecta</taxon>
        <taxon>Pterygota</taxon>
        <taxon>Neoptera</taxon>
        <taxon>Endopterygota</taxon>
        <taxon>Coleoptera</taxon>
        <taxon>Polyphaga</taxon>
        <taxon>Elateriformia</taxon>
        <taxon>Elateroidea</taxon>
        <taxon>Elateridae</taxon>
        <taxon>Agrypninae</taxon>
        <taxon>Pyrophorini</taxon>
        <taxon>Ignelater</taxon>
    </lineage>
</organism>
<dbReference type="GO" id="GO:0006508">
    <property type="term" value="P:proteolysis"/>
    <property type="evidence" value="ECO:0007669"/>
    <property type="project" value="UniProtKB-KW"/>
</dbReference>
<dbReference type="FunFam" id="2.40.10.10:FF:000036">
    <property type="entry name" value="Trypsin beta"/>
    <property type="match status" value="1"/>
</dbReference>
<keyword evidence="10" id="KW-1185">Reference proteome</keyword>
<evidence type="ECO:0000256" key="1">
    <source>
        <dbReference type="ARBA" id="ARBA00004239"/>
    </source>
</evidence>
<comment type="caution">
    <text evidence="9">The sequence shown here is derived from an EMBL/GenBank/DDBJ whole genome shotgun (WGS) entry which is preliminary data.</text>
</comment>
<keyword evidence="7" id="KW-0732">Signal</keyword>
<dbReference type="SUPFAM" id="SSF50494">
    <property type="entry name" value="Trypsin-like serine proteases"/>
    <property type="match status" value="1"/>
</dbReference>
<evidence type="ECO:0000256" key="6">
    <source>
        <dbReference type="ARBA" id="ARBA00023157"/>
    </source>
</evidence>
<evidence type="ECO:0000256" key="3">
    <source>
        <dbReference type="ARBA" id="ARBA00022670"/>
    </source>
</evidence>
<dbReference type="InterPro" id="IPR001254">
    <property type="entry name" value="Trypsin_dom"/>
</dbReference>
<keyword evidence="5" id="KW-0720">Serine protease</keyword>
<gene>
    <name evidence="9" type="ORF">ILUMI_05963</name>
</gene>
<dbReference type="GO" id="GO:0004252">
    <property type="term" value="F:serine-type endopeptidase activity"/>
    <property type="evidence" value="ECO:0007669"/>
    <property type="project" value="InterPro"/>
</dbReference>
<feature type="domain" description="Peptidase S1" evidence="8">
    <location>
        <begin position="50"/>
        <end position="287"/>
    </location>
</feature>
<name>A0A8K0GHN7_IGNLU</name>
<dbReference type="EMBL" id="VTPC01002331">
    <property type="protein sequence ID" value="KAF2900224.1"/>
    <property type="molecule type" value="Genomic_DNA"/>
</dbReference>
<evidence type="ECO:0000313" key="10">
    <source>
        <dbReference type="Proteomes" id="UP000801492"/>
    </source>
</evidence>
<dbReference type="PANTHER" id="PTHR24276">
    <property type="entry name" value="POLYSERASE-RELATED"/>
    <property type="match status" value="1"/>
</dbReference>
<dbReference type="Gene3D" id="2.40.10.10">
    <property type="entry name" value="Trypsin-like serine proteases"/>
    <property type="match status" value="1"/>
</dbReference>
<dbReference type="PROSITE" id="PS50240">
    <property type="entry name" value="TRYPSIN_DOM"/>
    <property type="match status" value="1"/>
</dbReference>
<evidence type="ECO:0000259" key="8">
    <source>
        <dbReference type="PROSITE" id="PS50240"/>
    </source>
</evidence>
<dbReference type="Proteomes" id="UP000801492">
    <property type="component" value="Unassembled WGS sequence"/>
</dbReference>
<evidence type="ECO:0000313" key="9">
    <source>
        <dbReference type="EMBL" id="KAF2900224.1"/>
    </source>
</evidence>
<keyword evidence="4" id="KW-0378">Hydrolase</keyword>
<dbReference type="InterPro" id="IPR043504">
    <property type="entry name" value="Peptidase_S1_PA_chymotrypsin"/>
</dbReference>
<dbReference type="SMART" id="SM00020">
    <property type="entry name" value="Tryp_SPc"/>
    <property type="match status" value="1"/>
</dbReference>
<dbReference type="PANTHER" id="PTHR24276:SF91">
    <property type="entry name" value="AT26814P-RELATED"/>
    <property type="match status" value="1"/>
</dbReference>
<evidence type="ECO:0000256" key="5">
    <source>
        <dbReference type="ARBA" id="ARBA00022825"/>
    </source>
</evidence>
<proteinExistence type="inferred from homology"/>
<dbReference type="InterPro" id="IPR009003">
    <property type="entry name" value="Peptidase_S1_PA"/>
</dbReference>
<dbReference type="GO" id="GO:0005576">
    <property type="term" value="C:extracellular region"/>
    <property type="evidence" value="ECO:0007669"/>
    <property type="project" value="UniProtKB-SubCell"/>
</dbReference>
<keyword evidence="6" id="KW-1015">Disulfide bond</keyword>
<feature type="chain" id="PRO_5035477631" description="Peptidase S1 domain-containing protein" evidence="7">
    <location>
        <begin position="20"/>
        <end position="293"/>
    </location>
</feature>
<dbReference type="OrthoDB" id="10059102at2759"/>
<reference evidence="9" key="1">
    <citation type="submission" date="2019-08" db="EMBL/GenBank/DDBJ databases">
        <title>The genome of the North American firefly Photinus pyralis.</title>
        <authorList>
            <consortium name="Photinus pyralis genome working group"/>
            <person name="Fallon T.R."/>
            <person name="Sander Lower S.E."/>
            <person name="Weng J.-K."/>
        </authorList>
    </citation>
    <scope>NUCLEOTIDE SEQUENCE</scope>
    <source>
        <strain evidence="9">TRF0915ILg1</strain>
        <tissue evidence="9">Whole body</tissue>
    </source>
</reference>
<keyword evidence="3" id="KW-0645">Protease</keyword>